<evidence type="ECO:0000256" key="2">
    <source>
        <dbReference type="ARBA" id="ARBA00022801"/>
    </source>
</evidence>
<dbReference type="Pfam" id="PF00657">
    <property type="entry name" value="Lipase_GDSL"/>
    <property type="match status" value="1"/>
</dbReference>
<feature type="chain" id="PRO_5032628568" evidence="4">
    <location>
        <begin position="21"/>
        <end position="341"/>
    </location>
</feature>
<gene>
    <name evidence="5" type="ORF">HU200_051673</name>
</gene>
<dbReference type="PANTHER" id="PTHR46020">
    <property type="entry name" value="OSJNBB0059K02.9 PROTEIN"/>
    <property type="match status" value="1"/>
</dbReference>
<dbReference type="SUPFAM" id="SSF52266">
    <property type="entry name" value="SGNH hydrolase"/>
    <property type="match status" value="1"/>
</dbReference>
<protein>
    <submittedName>
        <fullName evidence="5">Uncharacterized protein</fullName>
    </submittedName>
</protein>
<evidence type="ECO:0000256" key="1">
    <source>
        <dbReference type="ARBA" id="ARBA00008668"/>
    </source>
</evidence>
<reference evidence="5" key="1">
    <citation type="submission" date="2020-07" db="EMBL/GenBank/DDBJ databases">
        <title>Genome sequence and genetic diversity analysis of an under-domesticated orphan crop, white fonio (Digitaria exilis).</title>
        <authorList>
            <person name="Bennetzen J.L."/>
            <person name="Chen S."/>
            <person name="Ma X."/>
            <person name="Wang X."/>
            <person name="Yssel A.E.J."/>
            <person name="Chaluvadi S.R."/>
            <person name="Johnson M."/>
            <person name="Gangashetty P."/>
            <person name="Hamidou F."/>
            <person name="Sanogo M.D."/>
            <person name="Zwaenepoel A."/>
            <person name="Wallace J."/>
            <person name="Van De Peer Y."/>
            <person name="Van Deynze A."/>
        </authorList>
    </citation>
    <scope>NUCLEOTIDE SEQUENCE</scope>
    <source>
        <tissue evidence="5">Leaves</tissue>
    </source>
</reference>
<evidence type="ECO:0000313" key="6">
    <source>
        <dbReference type="Proteomes" id="UP000636709"/>
    </source>
</evidence>
<keyword evidence="4" id="KW-0732">Signal</keyword>
<dbReference type="AlphaFoldDB" id="A0A835AVL9"/>
<feature type="signal peptide" evidence="4">
    <location>
        <begin position="1"/>
        <end position="20"/>
    </location>
</feature>
<comment type="caution">
    <text evidence="5">The sequence shown here is derived from an EMBL/GenBank/DDBJ whole genome shotgun (WGS) entry which is preliminary data.</text>
</comment>
<dbReference type="Gene3D" id="3.40.50.1110">
    <property type="entry name" value="SGNH hydrolase"/>
    <property type="match status" value="1"/>
</dbReference>
<comment type="similarity">
    <text evidence="1">Belongs to the 'GDSL' lipolytic enzyme family.</text>
</comment>
<dbReference type="PANTHER" id="PTHR46020:SF4">
    <property type="entry name" value="OS04G0650200 PROTEIN"/>
    <property type="match status" value="1"/>
</dbReference>
<accession>A0A835AVL9</accession>
<name>A0A835AVL9_9POAL</name>
<dbReference type="InterPro" id="IPR036514">
    <property type="entry name" value="SGNH_hydro_sf"/>
</dbReference>
<dbReference type="GO" id="GO:0006629">
    <property type="term" value="P:lipid metabolic process"/>
    <property type="evidence" value="ECO:0007669"/>
    <property type="project" value="UniProtKB-KW"/>
</dbReference>
<dbReference type="GO" id="GO:0016788">
    <property type="term" value="F:hydrolase activity, acting on ester bonds"/>
    <property type="evidence" value="ECO:0007669"/>
    <property type="project" value="InterPro"/>
</dbReference>
<keyword evidence="3" id="KW-0443">Lipid metabolism</keyword>
<proteinExistence type="inferred from homology"/>
<organism evidence="5 6">
    <name type="scientific">Digitaria exilis</name>
    <dbReference type="NCBI Taxonomy" id="1010633"/>
    <lineage>
        <taxon>Eukaryota</taxon>
        <taxon>Viridiplantae</taxon>
        <taxon>Streptophyta</taxon>
        <taxon>Embryophyta</taxon>
        <taxon>Tracheophyta</taxon>
        <taxon>Spermatophyta</taxon>
        <taxon>Magnoliopsida</taxon>
        <taxon>Liliopsida</taxon>
        <taxon>Poales</taxon>
        <taxon>Poaceae</taxon>
        <taxon>PACMAD clade</taxon>
        <taxon>Panicoideae</taxon>
        <taxon>Panicodae</taxon>
        <taxon>Paniceae</taxon>
        <taxon>Anthephorinae</taxon>
        <taxon>Digitaria</taxon>
    </lineage>
</organism>
<dbReference type="Proteomes" id="UP000636709">
    <property type="component" value="Unassembled WGS sequence"/>
</dbReference>
<dbReference type="OrthoDB" id="668524at2759"/>
<keyword evidence="6" id="KW-1185">Reference proteome</keyword>
<evidence type="ECO:0000313" key="5">
    <source>
        <dbReference type="EMBL" id="KAF8669334.1"/>
    </source>
</evidence>
<dbReference type="EMBL" id="JACEFO010002272">
    <property type="protein sequence ID" value="KAF8669334.1"/>
    <property type="molecule type" value="Genomic_DNA"/>
</dbReference>
<evidence type="ECO:0000256" key="3">
    <source>
        <dbReference type="ARBA" id="ARBA00023098"/>
    </source>
</evidence>
<keyword evidence="2" id="KW-0378">Hydrolase</keyword>
<dbReference type="InterPro" id="IPR001087">
    <property type="entry name" value="GDSL"/>
</dbReference>
<sequence length="341" mass="38240">MKTLLVAACFAFFLLNAAESRRCNCDDNDDSEQSSYKLFVFGDSYADTGNLLNGDLNWYTRIWHEPFGMSDADHDNKPTGRCSDGLVQSDFLAKILGLDDAPTPQRMRRNEGVDLSSGINFASGGGALVGWNLDTQIDELRKLVRHGIIDKNLTKSVALVAVSDGSDYVDFPAEQADQDKLIRNVTDAIVDGVKQLEDLGVDSVLVNLMPPIGCNPWNTRMYNYTKCDDEKNKITSAHNKYLKEKLDDDESVLLLDLEKVFNKIVIPKTERLFQHRHVPCCETLEMDGGFCGQHDGDGNRNYTLCDKPDDYFFWDDSNPTQAGWKVVMGQLEGPIKDFLDI</sequence>
<evidence type="ECO:0000256" key="4">
    <source>
        <dbReference type="SAM" id="SignalP"/>
    </source>
</evidence>